<dbReference type="AlphaFoldDB" id="A0A1N6DHT7"/>
<evidence type="ECO:0000256" key="1">
    <source>
        <dbReference type="SAM" id="SignalP"/>
    </source>
</evidence>
<keyword evidence="1" id="KW-0732">Signal</keyword>
<evidence type="ECO:0000313" key="3">
    <source>
        <dbReference type="Proteomes" id="UP000198461"/>
    </source>
</evidence>
<reference evidence="2 3" key="1">
    <citation type="submission" date="2016-11" db="EMBL/GenBank/DDBJ databases">
        <authorList>
            <person name="Jaros S."/>
            <person name="Januszkiewicz K."/>
            <person name="Wedrychowicz H."/>
        </authorList>
    </citation>
    <scope>NUCLEOTIDE SEQUENCE [LARGE SCALE GENOMIC DNA]</scope>
    <source>
        <strain evidence="2 3">DSM 17737</strain>
    </source>
</reference>
<keyword evidence="3" id="KW-1185">Reference proteome</keyword>
<organism evidence="2 3">
    <name type="scientific">Sulfurivirga caldicuralii</name>
    <dbReference type="NCBI Taxonomy" id="364032"/>
    <lineage>
        <taxon>Bacteria</taxon>
        <taxon>Pseudomonadati</taxon>
        <taxon>Pseudomonadota</taxon>
        <taxon>Gammaproteobacteria</taxon>
        <taxon>Thiotrichales</taxon>
        <taxon>Piscirickettsiaceae</taxon>
        <taxon>Sulfurivirga</taxon>
    </lineage>
</organism>
<dbReference type="OrthoDB" id="9814708at2"/>
<name>A0A1N6DHT7_9GAMM</name>
<dbReference type="GO" id="GO:0009055">
    <property type="term" value="F:electron transfer activity"/>
    <property type="evidence" value="ECO:0007669"/>
    <property type="project" value="InterPro"/>
</dbReference>
<accession>A0A1N6DHT7</accession>
<dbReference type="Proteomes" id="UP000198461">
    <property type="component" value="Unassembled WGS sequence"/>
</dbReference>
<sequence length="355" mass="38674">MFSTKKSLIAAAVVASMAAGSALAMSSNDKGGDTAAAAGKIEGKWAANYREIIKENGGKYLDREVMEKILGSDVNSLRAKLDPNNPYSFEVDDSIDGGPHGNAQCKVPKAFVEVWDSAEKNEKADYIANKFGKPIAESALKIWEINVDGDGNGWPNVSEEEAVTVEKGGNIYVQFCGMCHGEFGEGAKGYLPLAVDEDLVTSDFRDPAPMKTIGNYWPYATTIFDYSRRAMPFWSPNSPAIGDKGYLGITAYLIQANGIPLDDEDTTLDDSDKATAQVIMAANKYMKNQGNFFCDHRPVTHNKRCMKDCPDYLVGDGAGNIHHYRQARRLPDGTPQYNVNQRLHEAPPGVGHAGF</sequence>
<dbReference type="InterPro" id="IPR036909">
    <property type="entry name" value="Cyt_c-like_dom_sf"/>
</dbReference>
<feature type="signal peptide" evidence="1">
    <location>
        <begin position="1"/>
        <end position="24"/>
    </location>
</feature>
<dbReference type="GO" id="GO:0020037">
    <property type="term" value="F:heme binding"/>
    <property type="evidence" value="ECO:0007669"/>
    <property type="project" value="InterPro"/>
</dbReference>
<protein>
    <submittedName>
        <fullName evidence="2">Cytochrome c</fullName>
    </submittedName>
</protein>
<evidence type="ECO:0000313" key="2">
    <source>
        <dbReference type="EMBL" id="SIN70328.1"/>
    </source>
</evidence>
<dbReference type="EMBL" id="FSRE01000001">
    <property type="protein sequence ID" value="SIN70328.1"/>
    <property type="molecule type" value="Genomic_DNA"/>
</dbReference>
<dbReference type="SUPFAM" id="SSF46626">
    <property type="entry name" value="Cytochrome c"/>
    <property type="match status" value="1"/>
</dbReference>
<dbReference type="Gene3D" id="1.10.760.10">
    <property type="entry name" value="Cytochrome c-like domain"/>
    <property type="match status" value="1"/>
</dbReference>
<feature type="chain" id="PRO_5013223973" evidence="1">
    <location>
        <begin position="25"/>
        <end position="355"/>
    </location>
</feature>
<gene>
    <name evidence="2" type="ORF">SAMN05443662_0157</name>
</gene>
<proteinExistence type="predicted"/>
<dbReference type="STRING" id="364032.SAMN05443662_0157"/>